<evidence type="ECO:0000256" key="6">
    <source>
        <dbReference type="SAM" id="Coils"/>
    </source>
</evidence>
<name>A0A1C0AA05_9FIRM</name>
<dbReference type="OrthoDB" id="9804006at2"/>
<dbReference type="InterPro" id="IPR023584">
    <property type="entry name" value="Ribosome_recyc_fac_dom"/>
</dbReference>
<evidence type="ECO:0000259" key="7">
    <source>
        <dbReference type="Pfam" id="PF01765"/>
    </source>
</evidence>
<comment type="similarity">
    <text evidence="2 5">Belongs to the RRF family.</text>
</comment>
<evidence type="ECO:0000256" key="1">
    <source>
        <dbReference type="ARBA" id="ARBA00004496"/>
    </source>
</evidence>
<evidence type="ECO:0000313" key="9">
    <source>
        <dbReference type="Proteomes" id="UP000093514"/>
    </source>
</evidence>
<keyword evidence="3 5" id="KW-0963">Cytoplasm</keyword>
<dbReference type="CDD" id="cd00520">
    <property type="entry name" value="RRF"/>
    <property type="match status" value="1"/>
</dbReference>
<sequence length="185" mass="20975">MIKEVANQTKKDMDKVIENTKQEFSKIQTGRAKPSLLDGVKAEYYGVPTPINQMAKISAPEPRQLLVAPFDKTVIGDIEKAILKSDLGLNPNNDGDLIRINIPQLTEERRKQLVKVVKQKAEEGKISIRNVRRQANSDLEELEKEGEISEDNYRRGLDNIQEITDEYIAKIDSLLENKTADIMEV</sequence>
<dbReference type="GO" id="GO:0006415">
    <property type="term" value="P:translational termination"/>
    <property type="evidence" value="ECO:0007669"/>
    <property type="project" value="UniProtKB-UniRule"/>
</dbReference>
<gene>
    <name evidence="5" type="primary">frr</name>
    <name evidence="8" type="ORF">U472_06455</name>
</gene>
<dbReference type="EMBL" id="LWDV01000008">
    <property type="protein sequence ID" value="OCL27118.1"/>
    <property type="molecule type" value="Genomic_DNA"/>
</dbReference>
<accession>A0A1C0AA05</accession>
<evidence type="ECO:0000256" key="4">
    <source>
        <dbReference type="ARBA" id="ARBA00022917"/>
    </source>
</evidence>
<proteinExistence type="inferred from homology"/>
<keyword evidence="9" id="KW-1185">Reference proteome</keyword>
<dbReference type="Pfam" id="PF01765">
    <property type="entry name" value="RRF"/>
    <property type="match status" value="1"/>
</dbReference>
<dbReference type="PANTHER" id="PTHR20982:SF3">
    <property type="entry name" value="MITOCHONDRIAL RIBOSOME RECYCLING FACTOR PSEUDO 1"/>
    <property type="match status" value="1"/>
</dbReference>
<dbReference type="PANTHER" id="PTHR20982">
    <property type="entry name" value="RIBOSOME RECYCLING FACTOR"/>
    <property type="match status" value="1"/>
</dbReference>
<dbReference type="GO" id="GO:0005737">
    <property type="term" value="C:cytoplasm"/>
    <property type="evidence" value="ECO:0007669"/>
    <property type="project" value="UniProtKB-SubCell"/>
</dbReference>
<organism evidence="8 9">
    <name type="scientific">Orenia metallireducens</name>
    <dbReference type="NCBI Taxonomy" id="1413210"/>
    <lineage>
        <taxon>Bacteria</taxon>
        <taxon>Bacillati</taxon>
        <taxon>Bacillota</taxon>
        <taxon>Clostridia</taxon>
        <taxon>Halanaerobiales</taxon>
        <taxon>Halobacteroidaceae</taxon>
        <taxon>Orenia</taxon>
    </lineage>
</organism>
<evidence type="ECO:0000256" key="3">
    <source>
        <dbReference type="ARBA" id="ARBA00022490"/>
    </source>
</evidence>
<keyword evidence="6" id="KW-0175">Coiled coil</keyword>
<keyword evidence="4 5" id="KW-0648">Protein biosynthesis</keyword>
<dbReference type="Gene3D" id="3.30.1360.40">
    <property type="match status" value="1"/>
</dbReference>
<feature type="coiled-coil region" evidence="6">
    <location>
        <begin position="125"/>
        <end position="152"/>
    </location>
</feature>
<dbReference type="InterPro" id="IPR036191">
    <property type="entry name" value="RRF_sf"/>
</dbReference>
<evidence type="ECO:0000256" key="2">
    <source>
        <dbReference type="ARBA" id="ARBA00005912"/>
    </source>
</evidence>
<comment type="caution">
    <text evidence="8">The sequence shown here is derived from an EMBL/GenBank/DDBJ whole genome shotgun (WGS) entry which is preliminary data.</text>
</comment>
<dbReference type="HAMAP" id="MF_00040">
    <property type="entry name" value="RRF"/>
    <property type="match status" value="1"/>
</dbReference>
<dbReference type="Gene3D" id="1.10.132.20">
    <property type="entry name" value="Ribosome-recycling factor"/>
    <property type="match status" value="1"/>
</dbReference>
<dbReference type="FunFam" id="3.30.1360.40:FF:000001">
    <property type="entry name" value="Ribosome-recycling factor"/>
    <property type="match status" value="1"/>
</dbReference>
<dbReference type="RefSeq" id="WP_068716684.1">
    <property type="nucleotide sequence ID" value="NZ_LWDV01000008.1"/>
</dbReference>
<reference evidence="9" key="1">
    <citation type="submission" date="2016-07" db="EMBL/GenBank/DDBJ databases">
        <authorList>
            <person name="Florea S."/>
            <person name="Webb J.S."/>
            <person name="Jaromczyk J."/>
            <person name="Schardl C.L."/>
        </authorList>
    </citation>
    <scope>NUCLEOTIDE SEQUENCE [LARGE SCALE GENOMIC DNA]</scope>
    <source>
        <strain evidence="9">Z6</strain>
    </source>
</reference>
<dbReference type="FunFam" id="1.10.132.20:FF:000001">
    <property type="entry name" value="Ribosome-recycling factor"/>
    <property type="match status" value="1"/>
</dbReference>
<evidence type="ECO:0000313" key="8">
    <source>
        <dbReference type="EMBL" id="OCL27118.1"/>
    </source>
</evidence>
<dbReference type="SUPFAM" id="SSF55194">
    <property type="entry name" value="Ribosome recycling factor, RRF"/>
    <property type="match status" value="1"/>
</dbReference>
<dbReference type="Proteomes" id="UP000093514">
    <property type="component" value="Unassembled WGS sequence"/>
</dbReference>
<comment type="function">
    <text evidence="5">Responsible for the release of ribosomes from messenger RNA at the termination of protein biosynthesis. May increase the efficiency of translation by recycling ribosomes from one round of translation to another.</text>
</comment>
<dbReference type="InterPro" id="IPR002661">
    <property type="entry name" value="Ribosome_recyc_fac"/>
</dbReference>
<dbReference type="NCBIfam" id="TIGR00496">
    <property type="entry name" value="frr"/>
    <property type="match status" value="1"/>
</dbReference>
<evidence type="ECO:0000256" key="5">
    <source>
        <dbReference type="HAMAP-Rule" id="MF_00040"/>
    </source>
</evidence>
<dbReference type="AlphaFoldDB" id="A0A1C0AA05"/>
<dbReference type="GO" id="GO:0043023">
    <property type="term" value="F:ribosomal large subunit binding"/>
    <property type="evidence" value="ECO:0007669"/>
    <property type="project" value="TreeGrafter"/>
</dbReference>
<comment type="subcellular location">
    <subcellularLocation>
        <location evidence="1 5">Cytoplasm</location>
    </subcellularLocation>
</comment>
<protein>
    <recommendedName>
        <fullName evidence="5">Ribosome-recycling factor</fullName>
        <shortName evidence="5">RRF</shortName>
    </recommendedName>
    <alternativeName>
        <fullName evidence="5">Ribosome-releasing factor</fullName>
    </alternativeName>
</protein>
<feature type="domain" description="Ribosome recycling factor" evidence="7">
    <location>
        <begin position="21"/>
        <end position="183"/>
    </location>
</feature>
<reference evidence="8 9" key="2">
    <citation type="submission" date="2016-08" db="EMBL/GenBank/DDBJ databases">
        <title>Orenia metallireducens sp. nov. strain Z6, a Novel Metal-reducing Firmicute from the Deep Subsurface.</title>
        <authorList>
            <person name="Maxim B.I."/>
            <person name="Kenneth K."/>
            <person name="Flynn T.M."/>
            <person name="Oloughlin E.J."/>
            <person name="Locke R.A."/>
            <person name="Weber J.R."/>
            <person name="Egan S.M."/>
            <person name="Mackie R.I."/>
            <person name="Cann I.K."/>
        </authorList>
    </citation>
    <scope>NUCLEOTIDE SEQUENCE [LARGE SCALE GENOMIC DNA]</scope>
    <source>
        <strain evidence="8 9">Z6</strain>
    </source>
</reference>